<name>A0ABM5LNL3_THEM3</name>
<dbReference type="RefSeq" id="WP_013149845.1">
    <property type="nucleotide sequence ID" value="NC_014209.1"/>
</dbReference>
<keyword evidence="4" id="KW-0479">Metal-binding</keyword>
<keyword evidence="8" id="KW-1185">Reference proteome</keyword>
<evidence type="ECO:0000313" key="8">
    <source>
        <dbReference type="Proteomes" id="UP000002064"/>
    </source>
</evidence>
<evidence type="ECO:0000256" key="3">
    <source>
        <dbReference type="ARBA" id="ARBA00022670"/>
    </source>
</evidence>
<evidence type="ECO:0000256" key="1">
    <source>
        <dbReference type="ARBA" id="ARBA00006272"/>
    </source>
</evidence>
<keyword evidence="5" id="KW-0378">Hydrolase</keyword>
<dbReference type="SUPFAM" id="SSF101821">
    <property type="entry name" value="Aminopeptidase/glucanase lid domain"/>
    <property type="match status" value="1"/>
</dbReference>
<dbReference type="EMBL" id="CP002032">
    <property type="protein sequence ID" value="ADH60256.1"/>
    <property type="molecule type" value="Genomic_DNA"/>
</dbReference>
<gene>
    <name evidence="7" type="ordered locus">Tmath_0497</name>
</gene>
<reference evidence="7 8" key="1">
    <citation type="submission" date="2010-05" db="EMBL/GenBank/DDBJ databases">
        <title>Complete sequence of Thermoanaerobacter mathranii subsp. mathranii mathranii str. A3.</title>
        <authorList>
            <consortium name="US DOE Joint Genome Institute"/>
            <person name="Lucas S."/>
            <person name="Copeland A."/>
            <person name="Lapidus A."/>
            <person name="Cheng J.-F."/>
            <person name="Bruce D."/>
            <person name="Goodwin L."/>
            <person name="Pitluck S."/>
            <person name="Held B."/>
            <person name="Detter J.C."/>
            <person name="Han C."/>
            <person name="Tapia R."/>
            <person name="Land M."/>
            <person name="Hauser L."/>
            <person name="Kyrpides N."/>
            <person name="Mikhailova N."/>
            <person name="Zhou J."/>
            <person name="Hemme C."/>
            <person name="Woyke T."/>
        </authorList>
    </citation>
    <scope>NUCLEOTIDE SEQUENCE [LARGE SCALE GENOMIC DNA]</scope>
    <source>
        <strain evidence="7 8">A3</strain>
    </source>
</reference>
<keyword evidence="2" id="KW-0031">Aminopeptidase</keyword>
<dbReference type="Gene3D" id="2.40.30.40">
    <property type="entry name" value="Peptidase M42, domain 2"/>
    <property type="match status" value="1"/>
</dbReference>
<dbReference type="SUPFAM" id="SSF53187">
    <property type="entry name" value="Zn-dependent exopeptidases"/>
    <property type="match status" value="1"/>
</dbReference>
<evidence type="ECO:0000313" key="7">
    <source>
        <dbReference type="EMBL" id="ADH60256.1"/>
    </source>
</evidence>
<accession>A0ABM5LNL3</accession>
<dbReference type="PIRSF" id="PIRSF001123">
    <property type="entry name" value="PepA_GA"/>
    <property type="match status" value="1"/>
</dbReference>
<evidence type="ECO:0000256" key="6">
    <source>
        <dbReference type="PIRNR" id="PIRNR001123"/>
    </source>
</evidence>
<dbReference type="PANTHER" id="PTHR32481">
    <property type="entry name" value="AMINOPEPTIDASE"/>
    <property type="match status" value="1"/>
</dbReference>
<dbReference type="InterPro" id="IPR051464">
    <property type="entry name" value="Peptidase_M42_aminopept"/>
</dbReference>
<dbReference type="InterPro" id="IPR008007">
    <property type="entry name" value="Peptidase_M42"/>
</dbReference>
<keyword evidence="3" id="KW-0645">Protease</keyword>
<evidence type="ECO:0000256" key="4">
    <source>
        <dbReference type="ARBA" id="ARBA00022723"/>
    </source>
</evidence>
<evidence type="ECO:0000256" key="2">
    <source>
        <dbReference type="ARBA" id="ARBA00022438"/>
    </source>
</evidence>
<dbReference type="PANTHER" id="PTHR32481:SF0">
    <property type="entry name" value="AMINOPEPTIDASE YPDE-RELATED"/>
    <property type="match status" value="1"/>
</dbReference>
<dbReference type="Pfam" id="PF05343">
    <property type="entry name" value="Peptidase_M42"/>
    <property type="match status" value="1"/>
</dbReference>
<dbReference type="Gene3D" id="3.40.630.10">
    <property type="entry name" value="Zn peptidases"/>
    <property type="match status" value="1"/>
</dbReference>
<protein>
    <submittedName>
        <fullName evidence="7">Peptidase M42 family protein</fullName>
    </submittedName>
</protein>
<dbReference type="CDD" id="cd05656">
    <property type="entry name" value="M42_Frv"/>
    <property type="match status" value="1"/>
</dbReference>
<organism evidence="7 8">
    <name type="scientific">Thermoanaerobacter mathranii subsp. mathranii (strain DSM 11426 / CCUG 53645 / CIP 108742 / A3)</name>
    <dbReference type="NCBI Taxonomy" id="583358"/>
    <lineage>
        <taxon>Bacteria</taxon>
        <taxon>Bacillati</taxon>
        <taxon>Bacillota</taxon>
        <taxon>Clostridia</taxon>
        <taxon>Thermoanaerobacterales</taxon>
        <taxon>Thermoanaerobacteraceae</taxon>
        <taxon>Thermoanaerobacter</taxon>
    </lineage>
</organism>
<proteinExistence type="inferred from homology"/>
<evidence type="ECO:0000256" key="5">
    <source>
        <dbReference type="ARBA" id="ARBA00022801"/>
    </source>
</evidence>
<comment type="similarity">
    <text evidence="1 6">Belongs to the peptidase M42 family.</text>
</comment>
<dbReference type="InterPro" id="IPR023367">
    <property type="entry name" value="Peptidase_M42_dom2"/>
</dbReference>
<dbReference type="Proteomes" id="UP000002064">
    <property type="component" value="Chromosome"/>
</dbReference>
<sequence length="327" mass="35904">MSLNIELIKKLTQTYGPSGSEEKVLQVIKEEVKNFCDEITYDALGNMICRKTGKGKKIMVAAHTDEIGLMITHIEDEGFLRFTTIGGVFVEQIVGRRVVFKNGVQGAIGVEYLEDKKDFRVEKLYIDIGAKNKEEAQKYVNIGDSASFAGEFIEAGDRLISKAFDDRIGCYVVIEALKNLKTENEVYFVFTVQEEVGTRGAAAAAYNIHPDFAVAVDVTSTGDTPKAKKMAVSLGKGAAIKVMDRSIIVSPSVREMMIEVAKENNIPYQLEILEFGGTDAGPIHLTKGGIPAGVISIPTRYVHSISEMVDKNDIEASIELLKKVLEK</sequence>